<keyword evidence="4 7" id="KW-0812">Transmembrane</keyword>
<evidence type="ECO:0000256" key="5">
    <source>
        <dbReference type="ARBA" id="ARBA00023136"/>
    </source>
</evidence>
<dbReference type="FunFam" id="2.170.130.10:FF:000008">
    <property type="entry name" value="SusC/RagA family TonB-linked outer membrane protein"/>
    <property type="match status" value="1"/>
</dbReference>
<comment type="similarity">
    <text evidence="7">Belongs to the TonB-dependent receptor family.</text>
</comment>
<dbReference type="Proteomes" id="UP000422221">
    <property type="component" value="Unassembled WGS sequence"/>
</dbReference>
<comment type="subcellular location">
    <subcellularLocation>
        <location evidence="1 7">Cell outer membrane</location>
        <topology evidence="1 7">Multi-pass membrane protein</topology>
    </subcellularLocation>
</comment>
<dbReference type="GO" id="GO:0009279">
    <property type="term" value="C:cell outer membrane"/>
    <property type="evidence" value="ECO:0007669"/>
    <property type="project" value="UniProtKB-SubCell"/>
</dbReference>
<evidence type="ECO:0000256" key="7">
    <source>
        <dbReference type="PROSITE-ProRule" id="PRU01360"/>
    </source>
</evidence>
<dbReference type="InterPro" id="IPR037066">
    <property type="entry name" value="Plug_dom_sf"/>
</dbReference>
<dbReference type="PROSITE" id="PS52016">
    <property type="entry name" value="TONB_DEPENDENT_REC_3"/>
    <property type="match status" value="1"/>
</dbReference>
<dbReference type="InterPro" id="IPR039426">
    <property type="entry name" value="TonB-dep_rcpt-like"/>
</dbReference>
<feature type="region of interest" description="Disordered" evidence="8">
    <location>
        <begin position="399"/>
        <end position="419"/>
    </location>
</feature>
<dbReference type="FunFam" id="2.60.40.1120:FF:000003">
    <property type="entry name" value="Outer membrane protein Omp121"/>
    <property type="match status" value="1"/>
</dbReference>
<dbReference type="GeneID" id="93115956"/>
<sequence>MQRMSNQVKNMRALLLMLFAALSLSVSAQTVSITGNVKDATGEPIIGASVVEKGNATNGTITDLDGNFTLKTSAKATLVISYIGMKTQDVALKGQTKIDVTLHDDTQALDEVVVIGYGTVQKKDLTGSVASVSAKQLESIPVSSASEALTGKLAGVSITTTEGSPDADIKIRVRGGGSLSQDNSPLYIVDGFPVNSISDIAPSDIQSIDVLKDASSTAIYGSQGANGVIIITTKSGKEGKTQVNFGASYGWKQVTKMTKTMDPYNYAYYQYEMGSTSYGNYDDLEIWKSVEGNDFQDQIFGNTGNQLQYNVSVSGGTKDTKYSISYARNEENSIMRSSGFAKDNINAKINTKLNKWIKLDFNARLTNTKINGLSGGADTNESNAANSIVANSVRFRPINPIDSSNDDDDESNTTRQYNPLERLDATYKKKYDFKQNYNAGLDWTPIKGLTFRSEFGYGWRRVDTDQVWESPAVQNSSLGDNGMPQVVLTRVVNKNWRNANTVTYDGKLFEGRDRINVLLGHEVQSSRQDQHINTATAFPSTMTRDEVLANMGAAGTTHPVQSTLGAEDNMLSFFGRLNYTMMDKYLLTVTMRADGSAKFAKGNRWGYFPSAAVAWRIMDEDFMEGSRDWLSNLKLRLSYGTAGNNRIGSGLMYTTYSMAAATSKGPYFDEKFNSMLEHGSTLSNPGLKWETTITRNLGFDFGFLNNRISGSIDAYWNSTKDLLMKTEIPSNTGYSYQYQNFGKTSNKGVELQMNAILVQNKNFNLDFNFNIAWNKNRIDELPIDNPWQSSNWSGSTISKYEDYRVEKGGSLGEIWGFKTNGYYTAYDAVNNPNGELVWGSGGWQLRDGIKDNSTTITGGKYYPGGLKVECDENGDPIKQKLGNTIAPINGGFGISGNWKNFDFTAFFNYSIGNKIINGTKLATAFRAGSALGYNLNSDFDLSNRYTWIDPANGLNIGNPSNSTINTYGGIDNVITRLNELNQGANMYHPAAVTTMQLIDYAVENASFLRVNNISIGYTLPKQIVKKAWIENVRIYLTGYNLFCFTKYSGADPEVDTSSKKNAMCPGVDYAAYPKSRSFVGGINVTF</sequence>
<evidence type="ECO:0000256" key="2">
    <source>
        <dbReference type="ARBA" id="ARBA00022448"/>
    </source>
</evidence>
<keyword evidence="3 7" id="KW-1134">Transmembrane beta strand</keyword>
<evidence type="ECO:0000256" key="4">
    <source>
        <dbReference type="ARBA" id="ARBA00022692"/>
    </source>
</evidence>
<dbReference type="InterPro" id="IPR036942">
    <property type="entry name" value="Beta-barrel_TonB_sf"/>
</dbReference>
<keyword evidence="11" id="KW-0675">Receptor</keyword>
<dbReference type="Pfam" id="PF07715">
    <property type="entry name" value="Plug"/>
    <property type="match status" value="1"/>
</dbReference>
<dbReference type="InterPro" id="IPR012910">
    <property type="entry name" value="Plug_dom"/>
</dbReference>
<dbReference type="NCBIfam" id="TIGR04057">
    <property type="entry name" value="SusC_RagA_signa"/>
    <property type="match status" value="1"/>
</dbReference>
<keyword evidence="5 7" id="KW-0472">Membrane</keyword>
<protein>
    <submittedName>
        <fullName evidence="11">TonB-dependent receptor</fullName>
    </submittedName>
</protein>
<feature type="signal peptide" evidence="9">
    <location>
        <begin position="1"/>
        <end position="28"/>
    </location>
</feature>
<dbReference type="Gene3D" id="2.40.170.20">
    <property type="entry name" value="TonB-dependent receptor, beta-barrel domain"/>
    <property type="match status" value="1"/>
</dbReference>
<evidence type="ECO:0000313" key="11">
    <source>
        <dbReference type="EMBL" id="KAA3770605.1"/>
    </source>
</evidence>
<evidence type="ECO:0000256" key="6">
    <source>
        <dbReference type="ARBA" id="ARBA00023237"/>
    </source>
</evidence>
<gene>
    <name evidence="11" type="ORF">F3F73_01240</name>
</gene>
<name>A0A7J4XP81_9BACE</name>
<dbReference type="SUPFAM" id="SSF56935">
    <property type="entry name" value="Porins"/>
    <property type="match status" value="1"/>
</dbReference>
<dbReference type="SUPFAM" id="SSF49464">
    <property type="entry name" value="Carboxypeptidase regulatory domain-like"/>
    <property type="match status" value="1"/>
</dbReference>
<evidence type="ECO:0000256" key="1">
    <source>
        <dbReference type="ARBA" id="ARBA00004571"/>
    </source>
</evidence>
<evidence type="ECO:0000256" key="8">
    <source>
        <dbReference type="SAM" id="MobiDB-lite"/>
    </source>
</evidence>
<dbReference type="InterPro" id="IPR008969">
    <property type="entry name" value="CarboxyPept-like_regulatory"/>
</dbReference>
<evidence type="ECO:0000256" key="9">
    <source>
        <dbReference type="SAM" id="SignalP"/>
    </source>
</evidence>
<keyword evidence="2 7" id="KW-0813">Transport</keyword>
<keyword evidence="6 7" id="KW-0998">Cell outer membrane</keyword>
<dbReference type="InterPro" id="IPR023996">
    <property type="entry name" value="TonB-dep_OMP_SusC/RagA"/>
</dbReference>
<feature type="chain" id="PRO_5029561188" evidence="9">
    <location>
        <begin position="29"/>
        <end position="1086"/>
    </location>
</feature>
<comment type="caution">
    <text evidence="11">The sequence shown here is derived from an EMBL/GenBank/DDBJ whole genome shotgun (WGS) entry which is preliminary data.</text>
</comment>
<dbReference type="Gene3D" id="2.170.130.10">
    <property type="entry name" value="TonB-dependent receptor, plug domain"/>
    <property type="match status" value="1"/>
</dbReference>
<dbReference type="InterPro" id="IPR023997">
    <property type="entry name" value="TonB-dep_OMP_SusC/RagA_CS"/>
</dbReference>
<dbReference type="Gene3D" id="2.60.40.1120">
    <property type="entry name" value="Carboxypeptidase-like, regulatory domain"/>
    <property type="match status" value="1"/>
</dbReference>
<dbReference type="AlphaFoldDB" id="A0A7J4XP81"/>
<organism evidence="11 12">
    <name type="scientific">Bacteroides salyersiae</name>
    <dbReference type="NCBI Taxonomy" id="291644"/>
    <lineage>
        <taxon>Bacteria</taxon>
        <taxon>Pseudomonadati</taxon>
        <taxon>Bacteroidota</taxon>
        <taxon>Bacteroidia</taxon>
        <taxon>Bacteroidales</taxon>
        <taxon>Bacteroidaceae</taxon>
        <taxon>Bacteroides</taxon>
    </lineage>
</organism>
<dbReference type="EMBL" id="VWMK01000001">
    <property type="protein sequence ID" value="KAA3770605.1"/>
    <property type="molecule type" value="Genomic_DNA"/>
</dbReference>
<accession>A0A7J4XP81</accession>
<evidence type="ECO:0000313" key="12">
    <source>
        <dbReference type="Proteomes" id="UP000422221"/>
    </source>
</evidence>
<dbReference type="Pfam" id="PF13715">
    <property type="entry name" value="CarbopepD_reg_2"/>
    <property type="match status" value="1"/>
</dbReference>
<dbReference type="NCBIfam" id="TIGR04056">
    <property type="entry name" value="OMP_RagA_SusC"/>
    <property type="match status" value="1"/>
</dbReference>
<reference evidence="11 12" key="1">
    <citation type="journal article" date="2019" name="Nat. Med.">
        <title>A library of human gut bacterial isolates paired with longitudinal multiomics data enables mechanistic microbiome research.</title>
        <authorList>
            <person name="Poyet M."/>
            <person name="Groussin M."/>
            <person name="Gibbons S.M."/>
            <person name="Avila-Pacheco J."/>
            <person name="Jiang X."/>
            <person name="Kearney S.M."/>
            <person name="Perrotta A.R."/>
            <person name="Berdy B."/>
            <person name="Zhao S."/>
            <person name="Lieberman T.D."/>
            <person name="Swanson P.K."/>
            <person name="Smith M."/>
            <person name="Roesemann S."/>
            <person name="Alexander J.E."/>
            <person name="Rich S.A."/>
            <person name="Livny J."/>
            <person name="Vlamakis H."/>
            <person name="Clish C."/>
            <person name="Bullock K."/>
            <person name="Deik A."/>
            <person name="Scott J."/>
            <person name="Pierce K.A."/>
            <person name="Xavier R.J."/>
            <person name="Alm E.J."/>
        </authorList>
    </citation>
    <scope>NUCLEOTIDE SEQUENCE [LARGE SCALE GENOMIC DNA]</scope>
    <source>
        <strain evidence="11 12">BIOML-A10</strain>
    </source>
</reference>
<evidence type="ECO:0000256" key="3">
    <source>
        <dbReference type="ARBA" id="ARBA00022452"/>
    </source>
</evidence>
<dbReference type="RefSeq" id="WP_005925448.1">
    <property type="nucleotide sequence ID" value="NZ_CABKSE010000001.1"/>
</dbReference>
<keyword evidence="9" id="KW-0732">Signal</keyword>
<feature type="domain" description="TonB-dependent receptor plug" evidence="10">
    <location>
        <begin position="122"/>
        <end position="228"/>
    </location>
</feature>
<evidence type="ECO:0000259" key="10">
    <source>
        <dbReference type="Pfam" id="PF07715"/>
    </source>
</evidence>
<proteinExistence type="inferred from homology"/>